<feature type="compositionally biased region" description="Polar residues" evidence="1">
    <location>
        <begin position="89"/>
        <end position="108"/>
    </location>
</feature>
<accession>A0A0L0G7X9</accession>
<feature type="compositionally biased region" description="Polar residues" evidence="1">
    <location>
        <begin position="1"/>
        <end position="15"/>
    </location>
</feature>
<dbReference type="RefSeq" id="XP_014158987.1">
    <property type="nucleotide sequence ID" value="XM_014303512.1"/>
</dbReference>
<feature type="region of interest" description="Disordered" evidence="1">
    <location>
        <begin position="1"/>
        <end position="37"/>
    </location>
</feature>
<gene>
    <name evidence="2" type="ORF">SARC_02713</name>
</gene>
<feature type="compositionally biased region" description="Low complexity" evidence="1">
    <location>
        <begin position="119"/>
        <end position="130"/>
    </location>
</feature>
<feature type="region of interest" description="Disordered" evidence="1">
    <location>
        <begin position="66"/>
        <end position="152"/>
    </location>
</feature>
<evidence type="ECO:0000256" key="1">
    <source>
        <dbReference type="SAM" id="MobiDB-lite"/>
    </source>
</evidence>
<proteinExistence type="predicted"/>
<feature type="compositionally biased region" description="Polar residues" evidence="1">
    <location>
        <begin position="68"/>
        <end position="80"/>
    </location>
</feature>
<dbReference type="Proteomes" id="UP000054560">
    <property type="component" value="Unassembled WGS sequence"/>
</dbReference>
<dbReference type="AlphaFoldDB" id="A0A0L0G7X9"/>
<evidence type="ECO:0000313" key="3">
    <source>
        <dbReference type="Proteomes" id="UP000054560"/>
    </source>
</evidence>
<reference evidence="2 3" key="1">
    <citation type="submission" date="2011-02" db="EMBL/GenBank/DDBJ databases">
        <title>The Genome Sequence of Sphaeroforma arctica JP610.</title>
        <authorList>
            <consortium name="The Broad Institute Genome Sequencing Platform"/>
            <person name="Russ C."/>
            <person name="Cuomo C."/>
            <person name="Young S.K."/>
            <person name="Zeng Q."/>
            <person name="Gargeya S."/>
            <person name="Alvarado L."/>
            <person name="Berlin A."/>
            <person name="Chapman S.B."/>
            <person name="Chen Z."/>
            <person name="Freedman E."/>
            <person name="Gellesch M."/>
            <person name="Goldberg J."/>
            <person name="Griggs A."/>
            <person name="Gujja S."/>
            <person name="Heilman E."/>
            <person name="Heiman D."/>
            <person name="Howarth C."/>
            <person name="Mehta T."/>
            <person name="Neiman D."/>
            <person name="Pearson M."/>
            <person name="Roberts A."/>
            <person name="Saif S."/>
            <person name="Shea T."/>
            <person name="Shenoy N."/>
            <person name="Sisk P."/>
            <person name="Stolte C."/>
            <person name="Sykes S."/>
            <person name="White J."/>
            <person name="Yandava C."/>
            <person name="Burger G."/>
            <person name="Gray M.W."/>
            <person name="Holland P.W.H."/>
            <person name="King N."/>
            <person name="Lang F.B.F."/>
            <person name="Roger A.J."/>
            <person name="Ruiz-Trillo I."/>
            <person name="Haas B."/>
            <person name="Nusbaum C."/>
            <person name="Birren B."/>
        </authorList>
    </citation>
    <scope>NUCLEOTIDE SEQUENCE [LARGE SCALE GENOMIC DNA]</scope>
    <source>
        <strain evidence="2 3">JP610</strain>
    </source>
</reference>
<name>A0A0L0G7X9_9EUKA</name>
<organism evidence="2 3">
    <name type="scientific">Sphaeroforma arctica JP610</name>
    <dbReference type="NCBI Taxonomy" id="667725"/>
    <lineage>
        <taxon>Eukaryota</taxon>
        <taxon>Ichthyosporea</taxon>
        <taxon>Ichthyophonida</taxon>
        <taxon>Sphaeroforma</taxon>
    </lineage>
</organism>
<evidence type="ECO:0000313" key="2">
    <source>
        <dbReference type="EMBL" id="KNC85085.1"/>
    </source>
</evidence>
<dbReference type="GeneID" id="25903217"/>
<dbReference type="EMBL" id="KQ241721">
    <property type="protein sequence ID" value="KNC85085.1"/>
    <property type="molecule type" value="Genomic_DNA"/>
</dbReference>
<keyword evidence="3" id="KW-1185">Reference proteome</keyword>
<sequence>MISHASAMSVTYTSRSAKRPVSNKSKPKNSLLPPLMLTSKPLTLPSAKPMPSLKPTINACAPIATHPVQASPNSSTNIPNSYRKHSQRTKTSPLPPLSSTTKQLQVAQSKIRKLEQRIPSAAPRSHPASPLLIPNIPNSRATTGKALKYSSNNPATKLTEDYNFPNWHRQLIHILKYGVLHTLQPASTADYSEKTVGTTFLFKSLGSGLPEQYGTYLDQDPHVFYRRLCNDVNSITIGRIWELLVQLVTLPKQPFLDDSIAKVHLLRDQLKGLHADTPEFYHICSLLQPLHDGFDIVAQDVMGATDHTYTPLSSLR</sequence>
<protein>
    <submittedName>
        <fullName evidence="2">Uncharacterized protein</fullName>
    </submittedName>
</protein>